<reference evidence="1 2" key="1">
    <citation type="submission" date="2020-12" db="EMBL/GenBank/DDBJ databases">
        <title>Complete genome sequence of Erwinia phage pEa_SNUABM_5.</title>
        <authorList>
            <person name="Kim S.G."/>
            <person name="Lee S.B."/>
            <person name="Kwon J."/>
            <person name="Park S.C."/>
        </authorList>
    </citation>
    <scope>NUCLEOTIDE SEQUENCE [LARGE SCALE GENOMIC DNA]</scope>
</reference>
<dbReference type="EMBL" id="MW366843">
    <property type="protein sequence ID" value="QQO90158.1"/>
    <property type="molecule type" value="Genomic_DNA"/>
</dbReference>
<evidence type="ECO:0000313" key="2">
    <source>
        <dbReference type="Proteomes" id="UP000596123"/>
    </source>
</evidence>
<keyword evidence="2" id="KW-1185">Reference proteome</keyword>
<dbReference type="Proteomes" id="UP000596123">
    <property type="component" value="Segment"/>
</dbReference>
<proteinExistence type="predicted"/>
<accession>A0A7T8EPA0</accession>
<sequence length="216" mass="23986">MLINIFDVRQIAGHTAKLLERAGHTVNIHQPMNRISDSGREFNHPQTITCMGDSLNRKDVVERALTYCLQSNRALWLVPSVSASVVGRDMLDLGGNSENIIFCEPPLYNTDKIIGSTLTIDSTRRAQQIARIRGNDVGHIYSELVADDGLIHLCGLALQDSMFRDNARIRFKEATKGGAYLASSVLVAYANFFGFTSQQRPDYVQLVADFVAKRNA</sequence>
<gene>
    <name evidence="1" type="ORF">pEaSNUABM5_00016</name>
</gene>
<protein>
    <submittedName>
        <fullName evidence="1">Uncharacterized protein</fullName>
    </submittedName>
</protein>
<evidence type="ECO:0000313" key="1">
    <source>
        <dbReference type="EMBL" id="QQO90158.1"/>
    </source>
</evidence>
<name>A0A7T8EPA0_9CAUD</name>
<organism evidence="1 2">
    <name type="scientific">Erwinia phage pEa_SNUABM_5</name>
    <dbReference type="NCBI Taxonomy" id="2797313"/>
    <lineage>
        <taxon>Viruses</taxon>
        <taxon>Duplodnaviria</taxon>
        <taxon>Heunggongvirae</taxon>
        <taxon>Uroviricota</taxon>
        <taxon>Caudoviricetes</taxon>
        <taxon>Rivsvirus</taxon>
        <taxon>Rivsvirus SNUABM5</taxon>
    </lineage>
</organism>